<dbReference type="RefSeq" id="WP_031058373.1">
    <property type="nucleotide sequence ID" value="NZ_JBEYZI010000022.1"/>
</dbReference>
<dbReference type="AlphaFoldDB" id="A0A124H9D4"/>
<gene>
    <name evidence="7" type="ORF">AQI94_29090</name>
</gene>
<keyword evidence="6" id="KW-0131">Cell cycle</keyword>
<protein>
    <submittedName>
        <fullName evidence="7">Regulator</fullName>
    </submittedName>
</protein>
<dbReference type="EMBL" id="LMWM01000030">
    <property type="protein sequence ID" value="KUM84633.1"/>
    <property type="molecule type" value="Genomic_DNA"/>
</dbReference>
<dbReference type="Pfam" id="PF04686">
    <property type="entry name" value="SsgA"/>
    <property type="match status" value="1"/>
</dbReference>
<keyword evidence="4" id="KW-0749">Sporulation</keyword>
<evidence type="ECO:0000256" key="5">
    <source>
        <dbReference type="ARBA" id="ARBA00023210"/>
    </source>
</evidence>
<evidence type="ECO:0000256" key="2">
    <source>
        <dbReference type="ARBA" id="ARBA00009323"/>
    </source>
</evidence>
<keyword evidence="5" id="KW-0717">Septation</keyword>
<evidence type="ECO:0000256" key="1">
    <source>
        <dbReference type="ARBA" id="ARBA00004431"/>
    </source>
</evidence>
<evidence type="ECO:0000256" key="6">
    <source>
        <dbReference type="ARBA" id="ARBA00023306"/>
    </source>
</evidence>
<accession>A0A124H9D4</accession>
<evidence type="ECO:0000256" key="4">
    <source>
        <dbReference type="ARBA" id="ARBA00022969"/>
    </source>
</evidence>
<comment type="caution">
    <text evidence="7">The sequence shown here is derived from an EMBL/GenBank/DDBJ whole genome shotgun (WGS) entry which is preliminary data.</text>
</comment>
<dbReference type="Gene3D" id="2.30.31.20">
    <property type="entry name" value="Sporulation-specific cell division protein SsgB"/>
    <property type="match status" value="1"/>
</dbReference>
<evidence type="ECO:0000313" key="7">
    <source>
        <dbReference type="EMBL" id="KUM84633.1"/>
    </source>
</evidence>
<sequence>MSSNQPGVQSRPASYACPVLVLDIERVLDVAARQTIRAEFRFDPAAPLAVSLELVVKDGPRVLWRIGRDLLQQGLRSAGGLGDVQMWPARSEEGGTAWLQLASRDMAALFELPVPPLEEWLEHTYELVPAGRELAGIDWDATTTDLLAGS</sequence>
<keyword evidence="3" id="KW-0132">Cell division</keyword>
<dbReference type="GO" id="GO:0030435">
    <property type="term" value="P:sporulation resulting in formation of a cellular spore"/>
    <property type="evidence" value="ECO:0007669"/>
    <property type="project" value="UniProtKB-KW"/>
</dbReference>
<comment type="subcellular location">
    <subcellularLocation>
        <location evidence="1">Cell septum</location>
    </subcellularLocation>
</comment>
<organism evidence="7 8">
    <name type="scientific">Streptomyces pseudovenezuelae</name>
    <dbReference type="NCBI Taxonomy" id="67350"/>
    <lineage>
        <taxon>Bacteria</taxon>
        <taxon>Bacillati</taxon>
        <taxon>Actinomycetota</taxon>
        <taxon>Actinomycetes</taxon>
        <taxon>Kitasatosporales</taxon>
        <taxon>Streptomycetaceae</taxon>
        <taxon>Streptomyces</taxon>
        <taxon>Streptomyces aurantiacus group</taxon>
    </lineage>
</organism>
<dbReference type="OrthoDB" id="4186410at2"/>
<dbReference type="Proteomes" id="UP000053039">
    <property type="component" value="Unassembled WGS sequence"/>
</dbReference>
<dbReference type="InterPro" id="IPR006776">
    <property type="entry name" value="SsgB"/>
</dbReference>
<evidence type="ECO:0000313" key="8">
    <source>
        <dbReference type="Proteomes" id="UP000053039"/>
    </source>
</evidence>
<proteinExistence type="inferred from homology"/>
<dbReference type="InterPro" id="IPR038658">
    <property type="entry name" value="SsgB_sf"/>
</dbReference>
<name>A0A124H9D4_9ACTN</name>
<dbReference type="GO" id="GO:0000917">
    <property type="term" value="P:division septum assembly"/>
    <property type="evidence" value="ECO:0007669"/>
    <property type="project" value="UniProtKB-KW"/>
</dbReference>
<dbReference type="GO" id="GO:0030428">
    <property type="term" value="C:cell septum"/>
    <property type="evidence" value="ECO:0007669"/>
    <property type="project" value="UniProtKB-SubCell"/>
</dbReference>
<reference evidence="7 8" key="1">
    <citation type="submission" date="2015-10" db="EMBL/GenBank/DDBJ databases">
        <title>Draft genome sequence of Streptomyces pseudovenezuelae DSM 40212, type strain for the species Streptomyces pseudovenezuelae.</title>
        <authorList>
            <person name="Ruckert C."/>
            <person name="Winkler A."/>
            <person name="Kalinowski J."/>
            <person name="Kampfer P."/>
            <person name="Glaeser S."/>
        </authorList>
    </citation>
    <scope>NUCLEOTIDE SEQUENCE [LARGE SCALE GENOMIC DNA]</scope>
    <source>
        <strain evidence="7 8">DSM 40212</strain>
    </source>
</reference>
<comment type="similarity">
    <text evidence="2">Belongs to the SsgA family.</text>
</comment>
<evidence type="ECO:0000256" key="3">
    <source>
        <dbReference type="ARBA" id="ARBA00022618"/>
    </source>
</evidence>